<accession>A0AAQ3QGQ1</accession>
<organism evidence="2 3">
    <name type="scientific">Canna indica</name>
    <name type="common">Indian-shot</name>
    <dbReference type="NCBI Taxonomy" id="4628"/>
    <lineage>
        <taxon>Eukaryota</taxon>
        <taxon>Viridiplantae</taxon>
        <taxon>Streptophyta</taxon>
        <taxon>Embryophyta</taxon>
        <taxon>Tracheophyta</taxon>
        <taxon>Spermatophyta</taxon>
        <taxon>Magnoliopsida</taxon>
        <taxon>Liliopsida</taxon>
        <taxon>Zingiberales</taxon>
        <taxon>Cannaceae</taxon>
        <taxon>Canna</taxon>
    </lineage>
</organism>
<proteinExistence type="predicted"/>
<gene>
    <name evidence="2" type="ORF">Cni_G17559</name>
</gene>
<feature type="compositionally biased region" description="Basic and acidic residues" evidence="1">
    <location>
        <begin position="125"/>
        <end position="134"/>
    </location>
</feature>
<dbReference type="EMBL" id="CP136894">
    <property type="protein sequence ID" value="WOL08806.1"/>
    <property type="molecule type" value="Genomic_DNA"/>
</dbReference>
<evidence type="ECO:0000256" key="1">
    <source>
        <dbReference type="SAM" id="MobiDB-lite"/>
    </source>
</evidence>
<sequence length="145" mass="15980">MAIWITKAIYITCTSETPNKADIYLATLAHNSRHSPAVLATRLFTRSARDPQAGQAGQQEHACLTAAPHGQARRHHPEVQELPRQVHLRAGPRERDCSDDLGSAEERAVERRGDNEAEDEAGAAEAREADDHRWGVRVAQLPPPP</sequence>
<keyword evidence="3" id="KW-1185">Reference proteome</keyword>
<protein>
    <submittedName>
        <fullName evidence="2">Uncharacterized protein</fullName>
    </submittedName>
</protein>
<feature type="region of interest" description="Disordered" evidence="1">
    <location>
        <begin position="67"/>
        <end position="145"/>
    </location>
</feature>
<evidence type="ECO:0000313" key="3">
    <source>
        <dbReference type="Proteomes" id="UP001327560"/>
    </source>
</evidence>
<feature type="compositionally biased region" description="Basic and acidic residues" evidence="1">
    <location>
        <begin position="91"/>
        <end position="115"/>
    </location>
</feature>
<name>A0AAQ3QGQ1_9LILI</name>
<dbReference type="Proteomes" id="UP001327560">
    <property type="component" value="Chromosome 5"/>
</dbReference>
<dbReference type="AlphaFoldDB" id="A0AAQ3QGQ1"/>
<reference evidence="2 3" key="1">
    <citation type="submission" date="2023-10" db="EMBL/GenBank/DDBJ databases">
        <title>Chromosome-scale genome assembly provides insights into flower coloration mechanisms of Canna indica.</title>
        <authorList>
            <person name="Li C."/>
        </authorList>
    </citation>
    <scope>NUCLEOTIDE SEQUENCE [LARGE SCALE GENOMIC DNA]</scope>
    <source>
        <tissue evidence="2">Flower</tissue>
    </source>
</reference>
<evidence type="ECO:0000313" key="2">
    <source>
        <dbReference type="EMBL" id="WOL08806.1"/>
    </source>
</evidence>